<keyword evidence="2" id="KW-0472">Membrane</keyword>
<feature type="transmembrane region" description="Helical" evidence="2">
    <location>
        <begin position="413"/>
        <end position="432"/>
    </location>
</feature>
<keyword evidence="2" id="KW-0812">Transmembrane</keyword>
<feature type="region of interest" description="Disordered" evidence="1">
    <location>
        <begin position="238"/>
        <end position="265"/>
    </location>
</feature>
<dbReference type="Gene3D" id="3.40.50.300">
    <property type="entry name" value="P-loop containing nucleotide triphosphate hydrolases"/>
    <property type="match status" value="1"/>
</dbReference>
<reference evidence="3" key="2">
    <citation type="journal article" date="2021" name="Genome Biol. Evol.">
        <title>Developing a high-quality reference genome for a parasitic bivalve with doubly uniparental inheritance (Bivalvia: Unionida).</title>
        <authorList>
            <person name="Smith C.H."/>
        </authorList>
    </citation>
    <scope>NUCLEOTIDE SEQUENCE</scope>
    <source>
        <strain evidence="3">CHS0354</strain>
        <tissue evidence="3">Mantle</tissue>
    </source>
</reference>
<dbReference type="AlphaFoldDB" id="A0AAE0S4Q6"/>
<reference evidence="3" key="1">
    <citation type="journal article" date="2021" name="Genome Biol. Evol.">
        <title>A High-Quality Reference Genome for a Parasitic Bivalve with Doubly Uniparental Inheritance (Bivalvia: Unionida).</title>
        <authorList>
            <person name="Smith C.H."/>
        </authorList>
    </citation>
    <scope>NUCLEOTIDE SEQUENCE</scope>
    <source>
        <strain evidence="3">CHS0354</strain>
    </source>
</reference>
<dbReference type="SUPFAM" id="SSF52540">
    <property type="entry name" value="P-loop containing nucleoside triphosphate hydrolases"/>
    <property type="match status" value="1"/>
</dbReference>
<evidence type="ECO:0000313" key="4">
    <source>
        <dbReference type="Proteomes" id="UP001195483"/>
    </source>
</evidence>
<feature type="compositionally biased region" description="Basic and acidic residues" evidence="1">
    <location>
        <begin position="238"/>
        <end position="261"/>
    </location>
</feature>
<evidence type="ECO:0000256" key="2">
    <source>
        <dbReference type="SAM" id="Phobius"/>
    </source>
</evidence>
<gene>
    <name evidence="3" type="ORF">CHS0354_004285</name>
</gene>
<dbReference type="EMBL" id="JAEAOA010000324">
    <property type="protein sequence ID" value="KAK3585094.1"/>
    <property type="molecule type" value="Genomic_DNA"/>
</dbReference>
<name>A0AAE0S4Q6_9BIVA</name>
<dbReference type="InterPro" id="IPR027417">
    <property type="entry name" value="P-loop_NTPase"/>
</dbReference>
<keyword evidence="2" id="KW-1133">Transmembrane helix</keyword>
<keyword evidence="4" id="KW-1185">Reference proteome</keyword>
<proteinExistence type="predicted"/>
<dbReference type="Proteomes" id="UP001195483">
    <property type="component" value="Unassembled WGS sequence"/>
</dbReference>
<sequence length="439" mass="49611">MLHVTNDKKGIRLMADTYAEENNKMNEETQKKELYLQKIIKSSGTKNPLNVCVIGMYGVGKSSFINTIAAALNGKCWTEHAYVGNYDGTRGVTTFVQRFRKCCQEDNEKYNYVSLPTLYDLAGFPDDDCISTEEILRIFFFGKLRQGAAIQEAIDYFKEHGILGLKQKYSGSVNDKDVNKIDRIIFVASARENLPVKLIKCVLKAAQPTASSEEKYARSIPIFGVLTHAGPMEMDKHGELEHERGGDREHTVTEKSGDVEHTVTGNRGDLEHTVTRKRGDVEHTETGKSGVLEHTVTGQRGELEHKEINRLEDKKLQFMRNLGIVSHRLLVCSNYCDDVDGGNRVENLLPKIDLPVLRFLVQVFDRNLAVINDHEMYNETSLSPSIQETSPSNLFTSWSAWEHHYRMLQTPHLIIICCIVFVVLGEALRFLLSGKRGTN</sequence>
<evidence type="ECO:0008006" key="5">
    <source>
        <dbReference type="Google" id="ProtNLM"/>
    </source>
</evidence>
<comment type="caution">
    <text evidence="3">The sequence shown here is derived from an EMBL/GenBank/DDBJ whole genome shotgun (WGS) entry which is preliminary data.</text>
</comment>
<organism evidence="3 4">
    <name type="scientific">Potamilus streckersoni</name>
    <dbReference type="NCBI Taxonomy" id="2493646"/>
    <lineage>
        <taxon>Eukaryota</taxon>
        <taxon>Metazoa</taxon>
        <taxon>Spiralia</taxon>
        <taxon>Lophotrochozoa</taxon>
        <taxon>Mollusca</taxon>
        <taxon>Bivalvia</taxon>
        <taxon>Autobranchia</taxon>
        <taxon>Heteroconchia</taxon>
        <taxon>Palaeoheterodonta</taxon>
        <taxon>Unionida</taxon>
        <taxon>Unionoidea</taxon>
        <taxon>Unionidae</taxon>
        <taxon>Ambleminae</taxon>
        <taxon>Lampsilini</taxon>
        <taxon>Potamilus</taxon>
    </lineage>
</organism>
<reference evidence="3" key="3">
    <citation type="submission" date="2023-05" db="EMBL/GenBank/DDBJ databases">
        <authorList>
            <person name="Smith C.H."/>
        </authorList>
    </citation>
    <scope>NUCLEOTIDE SEQUENCE</scope>
    <source>
        <strain evidence="3">CHS0354</strain>
        <tissue evidence="3">Mantle</tissue>
    </source>
</reference>
<evidence type="ECO:0000313" key="3">
    <source>
        <dbReference type="EMBL" id="KAK3585094.1"/>
    </source>
</evidence>
<protein>
    <recommendedName>
        <fullName evidence="5">G domain-containing protein</fullName>
    </recommendedName>
</protein>
<dbReference type="CDD" id="cd00882">
    <property type="entry name" value="Ras_like_GTPase"/>
    <property type="match status" value="1"/>
</dbReference>
<accession>A0AAE0S4Q6</accession>
<evidence type="ECO:0000256" key="1">
    <source>
        <dbReference type="SAM" id="MobiDB-lite"/>
    </source>
</evidence>